<keyword evidence="8" id="KW-1185">Reference proteome</keyword>
<evidence type="ECO:0000256" key="3">
    <source>
        <dbReference type="ARBA" id="ARBA00022679"/>
    </source>
</evidence>
<name>A0ABS4GLQ8_9BACL</name>
<evidence type="ECO:0000256" key="1">
    <source>
        <dbReference type="ARBA" id="ARBA00003531"/>
    </source>
</evidence>
<dbReference type="EMBL" id="JAGGKT010000002">
    <property type="protein sequence ID" value="MBP1931208.1"/>
    <property type="molecule type" value="Genomic_DNA"/>
</dbReference>
<accession>A0ABS4GLQ8</accession>
<dbReference type="InterPro" id="IPR008145">
    <property type="entry name" value="GK/Ca_channel_bsu"/>
</dbReference>
<keyword evidence="4 7" id="KW-0418">Kinase</keyword>
<evidence type="ECO:0000256" key="4">
    <source>
        <dbReference type="ARBA" id="ARBA00022777"/>
    </source>
</evidence>
<dbReference type="RefSeq" id="WP_209809290.1">
    <property type="nucleotide sequence ID" value="NZ_JAGGKT010000002.1"/>
</dbReference>
<sequence length="191" mass="22023">MQGRVFLFVGPDGSGRNTLANAMGITFHIPRVVSYTTRPKRQYETPGRDYIFVTEKEFTEKEQAGNFIEAVRSDGYYYGIKKEDCERFLREQGGFYAVLSPAGCEIFKKLFPNVVTIFVYADRDTVTERQQLRGDDKQTIERHLRHYDNVMNYQGECDIAIANYDLASTAQELTTRIENFLGIVHDPDSKY</sequence>
<comment type="function">
    <text evidence="1">Essential for recycling GMP and indirectly, cGMP.</text>
</comment>
<evidence type="ECO:0000256" key="5">
    <source>
        <dbReference type="ARBA" id="ARBA00048594"/>
    </source>
</evidence>
<dbReference type="InterPro" id="IPR027417">
    <property type="entry name" value="P-loop_NTPase"/>
</dbReference>
<dbReference type="SMART" id="SM00072">
    <property type="entry name" value="GuKc"/>
    <property type="match status" value="1"/>
</dbReference>
<comment type="caution">
    <text evidence="7">The sequence shown here is derived from an EMBL/GenBank/DDBJ whole genome shotgun (WGS) entry which is preliminary data.</text>
</comment>
<dbReference type="Pfam" id="PF00625">
    <property type="entry name" value="Guanylate_kin"/>
    <property type="match status" value="1"/>
</dbReference>
<feature type="domain" description="Guanylate kinase-like" evidence="6">
    <location>
        <begin position="3"/>
        <end position="178"/>
    </location>
</feature>
<dbReference type="InterPro" id="IPR020590">
    <property type="entry name" value="Guanylate_kinase_CS"/>
</dbReference>
<comment type="catalytic activity">
    <reaction evidence="5">
        <text>GMP + ATP = GDP + ADP</text>
        <dbReference type="Rhea" id="RHEA:20780"/>
        <dbReference type="ChEBI" id="CHEBI:30616"/>
        <dbReference type="ChEBI" id="CHEBI:58115"/>
        <dbReference type="ChEBI" id="CHEBI:58189"/>
        <dbReference type="ChEBI" id="CHEBI:456216"/>
        <dbReference type="EC" id="2.7.4.8"/>
    </reaction>
</comment>
<dbReference type="Gene3D" id="3.40.50.300">
    <property type="entry name" value="P-loop containing nucleotide triphosphate hydrolases"/>
    <property type="match status" value="1"/>
</dbReference>
<dbReference type="GO" id="GO:0004385">
    <property type="term" value="F:GMP kinase activity"/>
    <property type="evidence" value="ECO:0007669"/>
    <property type="project" value="UniProtKB-EC"/>
</dbReference>
<evidence type="ECO:0000313" key="7">
    <source>
        <dbReference type="EMBL" id="MBP1931208.1"/>
    </source>
</evidence>
<organism evidence="7 8">
    <name type="scientific">Ammoniphilus resinae</name>
    <dbReference type="NCBI Taxonomy" id="861532"/>
    <lineage>
        <taxon>Bacteria</taxon>
        <taxon>Bacillati</taxon>
        <taxon>Bacillota</taxon>
        <taxon>Bacilli</taxon>
        <taxon>Bacillales</taxon>
        <taxon>Paenibacillaceae</taxon>
        <taxon>Aneurinibacillus group</taxon>
        <taxon>Ammoniphilus</taxon>
    </lineage>
</organism>
<reference evidence="7 8" key="1">
    <citation type="submission" date="2021-03" db="EMBL/GenBank/DDBJ databases">
        <title>Genomic Encyclopedia of Type Strains, Phase IV (KMG-IV): sequencing the most valuable type-strain genomes for metagenomic binning, comparative biology and taxonomic classification.</title>
        <authorList>
            <person name="Goeker M."/>
        </authorList>
    </citation>
    <scope>NUCLEOTIDE SEQUENCE [LARGE SCALE GENOMIC DNA]</scope>
    <source>
        <strain evidence="7 8">DSM 24738</strain>
    </source>
</reference>
<proteinExistence type="inferred from homology"/>
<dbReference type="PANTHER" id="PTHR23117">
    <property type="entry name" value="GUANYLATE KINASE-RELATED"/>
    <property type="match status" value="1"/>
</dbReference>
<evidence type="ECO:0000256" key="2">
    <source>
        <dbReference type="ARBA" id="ARBA00005790"/>
    </source>
</evidence>
<dbReference type="InterPro" id="IPR008144">
    <property type="entry name" value="Guanylate_kin-like_dom"/>
</dbReference>
<evidence type="ECO:0000259" key="6">
    <source>
        <dbReference type="PROSITE" id="PS50052"/>
    </source>
</evidence>
<dbReference type="PROSITE" id="PS50052">
    <property type="entry name" value="GUANYLATE_KINASE_2"/>
    <property type="match status" value="1"/>
</dbReference>
<dbReference type="PANTHER" id="PTHR23117:SF13">
    <property type="entry name" value="GUANYLATE KINASE"/>
    <property type="match status" value="1"/>
</dbReference>
<dbReference type="SUPFAM" id="SSF52540">
    <property type="entry name" value="P-loop containing nucleoside triphosphate hydrolases"/>
    <property type="match status" value="1"/>
</dbReference>
<protein>
    <submittedName>
        <fullName evidence="7">Guanylate kinase</fullName>
        <ecNumber evidence="7">2.7.4.8</ecNumber>
    </submittedName>
</protein>
<evidence type="ECO:0000313" key="8">
    <source>
        <dbReference type="Proteomes" id="UP001519343"/>
    </source>
</evidence>
<gene>
    <name evidence="7" type="ORF">J2Z37_001205</name>
</gene>
<dbReference type="PROSITE" id="PS00856">
    <property type="entry name" value="GUANYLATE_KINASE_1"/>
    <property type="match status" value="1"/>
</dbReference>
<comment type="similarity">
    <text evidence="2">Belongs to the guanylate kinase family.</text>
</comment>
<dbReference type="EC" id="2.7.4.8" evidence="7"/>
<keyword evidence="3 7" id="KW-0808">Transferase</keyword>
<dbReference type="Proteomes" id="UP001519343">
    <property type="component" value="Unassembled WGS sequence"/>
</dbReference>